<dbReference type="HOGENOM" id="CLU_020641_0_0_1"/>
<dbReference type="OrthoDB" id="2417614at2759"/>
<protein>
    <recommendedName>
        <fullName evidence="2">Bacteriophage T5 Orf172 DNA-binding domain-containing protein</fullName>
    </recommendedName>
</protein>
<feature type="compositionally biased region" description="Polar residues" evidence="1">
    <location>
        <begin position="31"/>
        <end position="49"/>
    </location>
</feature>
<evidence type="ECO:0000259" key="2">
    <source>
        <dbReference type="Pfam" id="PF10544"/>
    </source>
</evidence>
<dbReference type="STRING" id="747525.W4KHT2"/>
<keyword evidence="4" id="KW-1185">Reference proteome</keyword>
<dbReference type="PANTHER" id="PTHR28094:SF1">
    <property type="entry name" value="MEIOTICALLY UP-REGULATED GENE 113 PROTEIN"/>
    <property type="match status" value="1"/>
</dbReference>
<dbReference type="AlphaFoldDB" id="W4KHT2"/>
<dbReference type="Proteomes" id="UP000030671">
    <property type="component" value="Unassembled WGS sequence"/>
</dbReference>
<dbReference type="RefSeq" id="XP_009542276.1">
    <property type="nucleotide sequence ID" value="XM_009543981.1"/>
</dbReference>
<dbReference type="eggNOG" id="ENOG502QWMU">
    <property type="taxonomic scope" value="Eukaryota"/>
</dbReference>
<reference evidence="3 4" key="1">
    <citation type="journal article" date="2012" name="New Phytol.">
        <title>Insight into trade-off between wood decay and parasitism from the genome of a fungal forest pathogen.</title>
        <authorList>
            <person name="Olson A."/>
            <person name="Aerts A."/>
            <person name="Asiegbu F."/>
            <person name="Belbahri L."/>
            <person name="Bouzid O."/>
            <person name="Broberg A."/>
            <person name="Canback B."/>
            <person name="Coutinho P.M."/>
            <person name="Cullen D."/>
            <person name="Dalman K."/>
            <person name="Deflorio G."/>
            <person name="van Diepen L.T."/>
            <person name="Dunand C."/>
            <person name="Duplessis S."/>
            <person name="Durling M."/>
            <person name="Gonthier P."/>
            <person name="Grimwood J."/>
            <person name="Fossdal C.G."/>
            <person name="Hansson D."/>
            <person name="Henrissat B."/>
            <person name="Hietala A."/>
            <person name="Himmelstrand K."/>
            <person name="Hoffmeister D."/>
            <person name="Hogberg N."/>
            <person name="James T.Y."/>
            <person name="Karlsson M."/>
            <person name="Kohler A."/>
            <person name="Kues U."/>
            <person name="Lee Y.H."/>
            <person name="Lin Y.C."/>
            <person name="Lind M."/>
            <person name="Lindquist E."/>
            <person name="Lombard V."/>
            <person name="Lucas S."/>
            <person name="Lunden K."/>
            <person name="Morin E."/>
            <person name="Murat C."/>
            <person name="Park J."/>
            <person name="Raffaello T."/>
            <person name="Rouze P."/>
            <person name="Salamov A."/>
            <person name="Schmutz J."/>
            <person name="Solheim H."/>
            <person name="Stahlberg J."/>
            <person name="Velez H."/>
            <person name="de Vries R.P."/>
            <person name="Wiebenga A."/>
            <person name="Woodward S."/>
            <person name="Yakovlev I."/>
            <person name="Garbelotto M."/>
            <person name="Martin F."/>
            <person name="Grigoriev I.V."/>
            <person name="Stenlid J."/>
        </authorList>
    </citation>
    <scope>NUCLEOTIDE SEQUENCE [LARGE SCALE GENOMIC DNA]</scope>
    <source>
        <strain evidence="3 4">TC 32-1</strain>
    </source>
</reference>
<dbReference type="Pfam" id="PF10544">
    <property type="entry name" value="T5orf172"/>
    <property type="match status" value="1"/>
</dbReference>
<accession>W4KHT2</accession>
<dbReference type="PANTHER" id="PTHR28094">
    <property type="entry name" value="MEIOTICALLY UP-REGULATED GENE 113 PROTEIN"/>
    <property type="match status" value="1"/>
</dbReference>
<sequence length="324" mass="36895">MYHALNPSLELKVPPPPSTPPRLYSDPVAQLSVTALTQTPQSASAKTPQSASTKTPRSSRRKRESSAGVEGEDYVPCNGITLRGQKCTRKVKRSLYQDVAFCYQHSDTLLERVKFTSPKTGESVRFQDWIPDYLHRSTQISLRAEMTKTRSDSDEDGYIYAYEIEKLGLDSNQIHIKVGRTTVLNNRIDQWNKQCNSTEPNLLGWWPDGTHSDTVIRLMAGRVEAGRKGALCHRLERLVHIELFDLAARNLHLDPAFPGDVDPDKIDDSDFFNRSRKTCIDCGRVHKEIFSFARAQDGPYKRKEWDLIVKPVIEKWGSFVEQFV</sequence>
<dbReference type="InParanoid" id="W4KHT2"/>
<dbReference type="InterPro" id="IPR053006">
    <property type="entry name" value="Meiosis_regulatory"/>
</dbReference>
<dbReference type="GeneID" id="20669848"/>
<proteinExistence type="predicted"/>
<dbReference type="KEGG" id="hir:HETIRDRAFT_311200"/>
<evidence type="ECO:0000313" key="4">
    <source>
        <dbReference type="Proteomes" id="UP000030671"/>
    </source>
</evidence>
<organism evidence="3 4">
    <name type="scientific">Heterobasidion irregulare (strain TC 32-1)</name>
    <dbReference type="NCBI Taxonomy" id="747525"/>
    <lineage>
        <taxon>Eukaryota</taxon>
        <taxon>Fungi</taxon>
        <taxon>Dikarya</taxon>
        <taxon>Basidiomycota</taxon>
        <taxon>Agaricomycotina</taxon>
        <taxon>Agaricomycetes</taxon>
        <taxon>Russulales</taxon>
        <taxon>Bondarzewiaceae</taxon>
        <taxon>Heterobasidion</taxon>
        <taxon>Heterobasidion annosum species complex</taxon>
    </lineage>
</organism>
<name>W4KHT2_HETIT</name>
<dbReference type="InterPro" id="IPR018306">
    <property type="entry name" value="Phage_T5_Orf172_DNA-bd"/>
</dbReference>
<evidence type="ECO:0000256" key="1">
    <source>
        <dbReference type="SAM" id="MobiDB-lite"/>
    </source>
</evidence>
<feature type="domain" description="Bacteriophage T5 Orf172 DNA-binding" evidence="2">
    <location>
        <begin position="157"/>
        <end position="246"/>
    </location>
</feature>
<evidence type="ECO:0000313" key="3">
    <source>
        <dbReference type="EMBL" id="ETW85413.1"/>
    </source>
</evidence>
<feature type="region of interest" description="Disordered" evidence="1">
    <location>
        <begin position="1"/>
        <end position="73"/>
    </location>
</feature>
<gene>
    <name evidence="3" type="ORF">HETIRDRAFT_311200</name>
</gene>
<dbReference type="EMBL" id="KI925455">
    <property type="protein sequence ID" value="ETW85413.1"/>
    <property type="molecule type" value="Genomic_DNA"/>
</dbReference>